<name>A0A930UYS8_9ACTN</name>
<feature type="domain" description="DUF6504" evidence="1">
    <location>
        <begin position="2"/>
        <end position="115"/>
    </location>
</feature>
<dbReference type="InterPro" id="IPR045443">
    <property type="entry name" value="DUF6504"/>
</dbReference>
<gene>
    <name evidence="2" type="ORF">ISG29_02830</name>
</gene>
<keyword evidence="3" id="KW-1185">Reference proteome</keyword>
<evidence type="ECO:0000313" key="3">
    <source>
        <dbReference type="Proteomes" id="UP000656804"/>
    </source>
</evidence>
<dbReference type="RefSeq" id="WP_194501814.1">
    <property type="nucleotide sequence ID" value="NZ_JADIVZ010000001.1"/>
</dbReference>
<accession>A0A930UYS8</accession>
<organism evidence="2 3">
    <name type="scientific">Nocardioides acrostichi</name>
    <dbReference type="NCBI Taxonomy" id="2784339"/>
    <lineage>
        <taxon>Bacteria</taxon>
        <taxon>Bacillati</taxon>
        <taxon>Actinomycetota</taxon>
        <taxon>Actinomycetes</taxon>
        <taxon>Propionibacteriales</taxon>
        <taxon>Nocardioidaceae</taxon>
        <taxon>Nocardioides</taxon>
    </lineage>
</organism>
<dbReference type="EMBL" id="JADIVZ010000001">
    <property type="protein sequence ID" value="MBF4160607.1"/>
    <property type="molecule type" value="Genomic_DNA"/>
</dbReference>
<proteinExistence type="predicted"/>
<evidence type="ECO:0000259" key="1">
    <source>
        <dbReference type="Pfam" id="PF20114"/>
    </source>
</evidence>
<comment type="caution">
    <text evidence="2">The sequence shown here is derived from an EMBL/GenBank/DDBJ whole genome shotgun (WGS) entry which is preliminary data.</text>
</comment>
<protein>
    <recommendedName>
        <fullName evidence="1">DUF6504 domain-containing protein</fullName>
    </recommendedName>
</protein>
<dbReference type="AlphaFoldDB" id="A0A930UYS8"/>
<evidence type="ECO:0000313" key="2">
    <source>
        <dbReference type="EMBL" id="MBF4160607.1"/>
    </source>
</evidence>
<sequence length="117" mass="13512">MRRYAEPVRVRRGEVRGWLTERCPQQFLWRERLWVVRSVLAHWVETDPWWERRETRAVLGSEEPGGAGAPAAVLTIDRLLGEQECWRVEARRAGESGVFDLTCEAEGECWSLVACAD</sequence>
<reference evidence="2" key="1">
    <citation type="submission" date="2020-11" db="EMBL/GenBank/DDBJ databases">
        <title>Nocardioides sp. CBS4Y-1, whole genome shotgun sequence.</title>
        <authorList>
            <person name="Tuo L."/>
        </authorList>
    </citation>
    <scope>NUCLEOTIDE SEQUENCE</scope>
    <source>
        <strain evidence="2">CBS4Y-1</strain>
    </source>
</reference>
<dbReference type="Proteomes" id="UP000656804">
    <property type="component" value="Unassembled WGS sequence"/>
</dbReference>
<dbReference type="Pfam" id="PF20114">
    <property type="entry name" value="DUF6504"/>
    <property type="match status" value="1"/>
</dbReference>